<dbReference type="SUPFAM" id="SSF56935">
    <property type="entry name" value="Porins"/>
    <property type="match status" value="1"/>
</dbReference>
<evidence type="ECO:0000256" key="5">
    <source>
        <dbReference type="ARBA" id="ARBA00023136"/>
    </source>
</evidence>
<dbReference type="GO" id="GO:0044718">
    <property type="term" value="P:siderophore transmembrane transport"/>
    <property type="evidence" value="ECO:0007669"/>
    <property type="project" value="TreeGrafter"/>
</dbReference>
<dbReference type="InterPro" id="IPR008969">
    <property type="entry name" value="CarboxyPept-like_regulatory"/>
</dbReference>
<sequence length="1197" mass="128266">MRKFSGRSVLAYLLLAFVFASGAAFGQGGATGTIVGTVTDKTGAVVANARVTITNTGTGTVRVAITTGAGDYTVPDLPPGPYQASAEAPGFSTEQVNNTTLQVAQEVRVNFVLQAGAASETVTVTSGGVTLDTDTSEIAQLVTQKQVDQLPLNGRNFINLLFIGAGAVQTTGEMGQMRQGEGNAISINGARPESNNYTLDGITNTDTALQTPAVILSQDAIQEFKVQSETYSAEYGFSANQVNLISKSGSNQFHGSVFEFNRNDAYDAKSYFQTTIPVLRQNQFGYVLGGPIWIPKLYDGRNKSFFLANYEGWRIVNGSNNYANVPDPNQLTGNFAASGLPAFGSTACTAVLSSGNPCQPIDPNTGQPFPGNVIPAARFSRLAATTLAGGLFPAPNCDPASGACNGSNNFLLRESLPNTTDQQTYRGDQQLGRYGSVFFRWTHATYNNSSISNSSFPAGNNLFTEESTSWVINHTITLPHNFVNNFRFGHLQANALQFANAAPASAVAALGLTGIFTNLPAYASGWPGVSFQNLSGSFGSPGNNPTTSNIPLWEFADSVTVIRGKHTIGFGFDYRRWVQKRDLSTNFLGSYSFNNNLVLTNSQTTVTDPATGQTSSVQTCFTPSGLCGTGNAVADFLLGYYAGASTYQPGPFSSTGGQPGNLNQYHFLYVGPYIQDDWKVTERLTLNLGLRWDYRNVPYEQNNKMFWIDDQNAGGGLCFGDQALLTDGIAPAGNGFYRYCGRRNPRDGSKTPFAPRFGFAYRPEFLGGGDKTVIRGGYGVFFDSSETREIDDSGDLYPFVTRASLNPQIQVPATAPKLTDNLFPAQSALQPVTIANQGSQFIAVIISDHPINPYVQQWQLSVQRELAKNTTLEVSYVGNKGTHNLDRININQPFQPADPTLCQADPTAGDCPVKDRTPFANFSGDTTLNSSWSGYSNYNAGNVKLEHRAADLALVAVYTYAKDMDDKSAAAGVGATNSYNGHLDDHNPKLDYAPSDFNVGQRFVASYVWNLPFGHGKKYLGGVNKAADLAVGGWEVTGIATFQKGFPFSILAADTYSLLSAPNQRANVVGNPYGGPQKHLAQWFNTSAYAQPLAGAFGNSGRNSVTGPGIENFDMGAAKNVRFGERVNFQLRVEGFNVFNHTQFGVDPSSPGVGPGSIPVDNNVNDQAQFGSANTNFGRVVSARPGRVIQLGGKLTF</sequence>
<organism evidence="9 10">
    <name type="scientific">Acidisarcina polymorpha</name>
    <dbReference type="NCBI Taxonomy" id="2211140"/>
    <lineage>
        <taxon>Bacteria</taxon>
        <taxon>Pseudomonadati</taxon>
        <taxon>Acidobacteriota</taxon>
        <taxon>Terriglobia</taxon>
        <taxon>Terriglobales</taxon>
        <taxon>Acidobacteriaceae</taxon>
        <taxon>Acidisarcina</taxon>
    </lineage>
</organism>
<keyword evidence="10" id="KW-1185">Reference proteome</keyword>
<reference evidence="9 10" key="1">
    <citation type="journal article" date="2018" name="Front. Microbiol.">
        <title>Hydrolytic Capabilities as a Key to Environmental Success: Chitinolytic and Cellulolytic Acidobacteria From Acidic Sub-arctic Soils and Boreal Peatlands.</title>
        <authorList>
            <person name="Belova S.E."/>
            <person name="Ravin N.V."/>
            <person name="Pankratov T.A."/>
            <person name="Rakitin A.L."/>
            <person name="Ivanova A.A."/>
            <person name="Beletsky A.V."/>
            <person name="Mardanov A.V."/>
            <person name="Sinninghe Damste J.S."/>
            <person name="Dedysh S.N."/>
        </authorList>
    </citation>
    <scope>NUCLEOTIDE SEQUENCE [LARGE SCALE GENOMIC DNA]</scope>
    <source>
        <strain evidence="9 10">SBC82</strain>
    </source>
</reference>
<evidence type="ECO:0000256" key="1">
    <source>
        <dbReference type="ARBA" id="ARBA00004571"/>
    </source>
</evidence>
<proteinExistence type="predicted"/>
<dbReference type="EMBL" id="CP030840">
    <property type="protein sequence ID" value="AXC14950.1"/>
    <property type="molecule type" value="Genomic_DNA"/>
</dbReference>
<dbReference type="PANTHER" id="PTHR30069:SF46">
    <property type="entry name" value="OAR PROTEIN"/>
    <property type="match status" value="1"/>
</dbReference>
<evidence type="ECO:0000259" key="8">
    <source>
        <dbReference type="Pfam" id="PF25183"/>
    </source>
</evidence>
<dbReference type="SUPFAM" id="SSF49464">
    <property type="entry name" value="Carboxypeptidase regulatory domain-like"/>
    <property type="match status" value="1"/>
</dbReference>
<keyword evidence="3" id="KW-1134">Transmembrane beta strand</keyword>
<keyword evidence="4" id="KW-0812">Transmembrane</keyword>
<feature type="signal peptide" evidence="7">
    <location>
        <begin position="1"/>
        <end position="26"/>
    </location>
</feature>
<dbReference type="Proteomes" id="UP000253606">
    <property type="component" value="Chromosome"/>
</dbReference>
<gene>
    <name evidence="9" type="ORF">ACPOL_5704</name>
</gene>
<dbReference type="GO" id="GO:0015344">
    <property type="term" value="F:siderophore uptake transmembrane transporter activity"/>
    <property type="evidence" value="ECO:0007669"/>
    <property type="project" value="TreeGrafter"/>
</dbReference>
<feature type="chain" id="PRO_5016403577" evidence="7">
    <location>
        <begin position="27"/>
        <end position="1197"/>
    </location>
</feature>
<keyword evidence="5" id="KW-0472">Membrane</keyword>
<dbReference type="Gene3D" id="2.60.40.1120">
    <property type="entry name" value="Carboxypeptidase-like, regulatory domain"/>
    <property type="match status" value="1"/>
</dbReference>
<dbReference type="InterPro" id="IPR039426">
    <property type="entry name" value="TonB-dep_rcpt-like"/>
</dbReference>
<dbReference type="RefSeq" id="WP_114209615.1">
    <property type="nucleotide sequence ID" value="NZ_CP030840.1"/>
</dbReference>
<evidence type="ECO:0000256" key="6">
    <source>
        <dbReference type="ARBA" id="ARBA00023237"/>
    </source>
</evidence>
<keyword evidence="6" id="KW-0998">Cell outer membrane</keyword>
<dbReference type="InterPro" id="IPR036942">
    <property type="entry name" value="Beta-barrel_TonB_sf"/>
</dbReference>
<evidence type="ECO:0000256" key="3">
    <source>
        <dbReference type="ARBA" id="ARBA00022452"/>
    </source>
</evidence>
<evidence type="ECO:0000313" key="9">
    <source>
        <dbReference type="EMBL" id="AXC14950.1"/>
    </source>
</evidence>
<dbReference type="Pfam" id="PF25183">
    <property type="entry name" value="OMP_b-brl_4"/>
    <property type="match status" value="1"/>
</dbReference>
<dbReference type="OrthoDB" id="97893at2"/>
<dbReference type="Gene3D" id="2.40.170.20">
    <property type="entry name" value="TonB-dependent receptor, beta-barrel domain"/>
    <property type="match status" value="1"/>
</dbReference>
<keyword evidence="7" id="KW-0732">Signal</keyword>
<dbReference type="GO" id="GO:0009279">
    <property type="term" value="C:cell outer membrane"/>
    <property type="evidence" value="ECO:0007669"/>
    <property type="project" value="UniProtKB-SubCell"/>
</dbReference>
<dbReference type="InterPro" id="IPR057601">
    <property type="entry name" value="Oar-like_b-barrel"/>
</dbReference>
<name>A0A2Z5G7J6_9BACT</name>
<comment type="subcellular location">
    <subcellularLocation>
        <location evidence="1">Cell outer membrane</location>
        <topology evidence="1">Multi-pass membrane protein</topology>
    </subcellularLocation>
</comment>
<keyword evidence="2" id="KW-0813">Transport</keyword>
<dbReference type="AlphaFoldDB" id="A0A2Z5G7J6"/>
<evidence type="ECO:0000256" key="2">
    <source>
        <dbReference type="ARBA" id="ARBA00022448"/>
    </source>
</evidence>
<accession>A0A2Z5G7J6</accession>
<protein>
    <submittedName>
        <fullName evidence="9">Oar protein</fullName>
    </submittedName>
</protein>
<evidence type="ECO:0000256" key="7">
    <source>
        <dbReference type="SAM" id="SignalP"/>
    </source>
</evidence>
<evidence type="ECO:0000313" key="10">
    <source>
        <dbReference type="Proteomes" id="UP000253606"/>
    </source>
</evidence>
<dbReference type="Pfam" id="PF13620">
    <property type="entry name" value="CarboxypepD_reg"/>
    <property type="match status" value="1"/>
</dbReference>
<dbReference type="KEGG" id="abas:ACPOL_5704"/>
<dbReference type="PANTHER" id="PTHR30069">
    <property type="entry name" value="TONB-DEPENDENT OUTER MEMBRANE RECEPTOR"/>
    <property type="match status" value="1"/>
</dbReference>
<evidence type="ECO:0000256" key="4">
    <source>
        <dbReference type="ARBA" id="ARBA00022692"/>
    </source>
</evidence>
<feature type="domain" description="TonB-dependent transporter Oar-like beta-barrel" evidence="8">
    <location>
        <begin position="245"/>
        <end position="1190"/>
    </location>
</feature>